<keyword evidence="1" id="KW-0812">Transmembrane</keyword>
<accession>A0A0P6XDF6</accession>
<evidence type="ECO:0000256" key="1">
    <source>
        <dbReference type="SAM" id="Phobius"/>
    </source>
</evidence>
<dbReference type="STRING" id="1134406.ADN00_01210"/>
<feature type="transmembrane region" description="Helical" evidence="1">
    <location>
        <begin position="171"/>
        <end position="196"/>
    </location>
</feature>
<protein>
    <submittedName>
        <fullName evidence="2">Uncharacterized protein</fullName>
    </submittedName>
</protein>
<proteinExistence type="predicted"/>
<organism evidence="2 3">
    <name type="scientific">Ornatilinea apprima</name>
    <dbReference type="NCBI Taxonomy" id="1134406"/>
    <lineage>
        <taxon>Bacteria</taxon>
        <taxon>Bacillati</taxon>
        <taxon>Chloroflexota</taxon>
        <taxon>Anaerolineae</taxon>
        <taxon>Anaerolineales</taxon>
        <taxon>Anaerolineaceae</taxon>
        <taxon>Ornatilinea</taxon>
    </lineage>
</organism>
<reference evidence="2 3" key="1">
    <citation type="submission" date="2015-07" db="EMBL/GenBank/DDBJ databases">
        <title>Genome sequence of Ornatilinea apprima DSM 23815.</title>
        <authorList>
            <person name="Hemp J."/>
            <person name="Ward L.M."/>
            <person name="Pace L.A."/>
            <person name="Fischer W.W."/>
        </authorList>
    </citation>
    <scope>NUCLEOTIDE SEQUENCE [LARGE SCALE GENOMIC DNA]</scope>
    <source>
        <strain evidence="2 3">P3M-1</strain>
    </source>
</reference>
<evidence type="ECO:0000313" key="3">
    <source>
        <dbReference type="Proteomes" id="UP000050417"/>
    </source>
</evidence>
<comment type="caution">
    <text evidence="2">The sequence shown here is derived from an EMBL/GenBank/DDBJ whole genome shotgun (WGS) entry which is preliminary data.</text>
</comment>
<dbReference type="Proteomes" id="UP000050417">
    <property type="component" value="Unassembled WGS sequence"/>
</dbReference>
<keyword evidence="1" id="KW-0472">Membrane</keyword>
<evidence type="ECO:0000313" key="2">
    <source>
        <dbReference type="EMBL" id="KPL80837.1"/>
    </source>
</evidence>
<keyword evidence="1" id="KW-1133">Transmembrane helix</keyword>
<gene>
    <name evidence="2" type="ORF">ADN00_01210</name>
</gene>
<dbReference type="AlphaFoldDB" id="A0A0P6XDF6"/>
<sequence length="203" mass="21912">MLKELLFSLSIFSLLFLGWGSPDTLARPKITQPQPGQAVQGQVAVIGSTNVTGFQSAEIAFSYENGEDANWFLIAALDYPIEDGTITVWDTTGIEDGAYSLRVKVALQDGRSVESVVSGLRVRNYTPIETATPTAPVEGSAVTLETPQAEVVIAPSLTPLPANPAEVSPPALMYSMTWGVVIVLVLFIVVGVYLFFRSLSRRY</sequence>
<keyword evidence="3" id="KW-1185">Reference proteome</keyword>
<name>A0A0P6XDF6_9CHLR</name>
<dbReference type="EMBL" id="LGCL01000003">
    <property type="protein sequence ID" value="KPL80837.1"/>
    <property type="molecule type" value="Genomic_DNA"/>
</dbReference>